<dbReference type="KEGG" id="psuu:Psuf_070680"/>
<dbReference type="Pfam" id="PF13279">
    <property type="entry name" value="4HBT_2"/>
    <property type="match status" value="1"/>
</dbReference>
<sequence length="440" mass="48903">MRKKYYEYRHVVGFEETNLVGSVYYADYVRWQGRCREMFLLEHAPDVLDELHDDLKLVTVESEYEHLAGIAAFDEVSIRMRLERLTQSQISFAFDYVRVREGAEELIARSRQRVVCMRGVNGALTPARVPPQLRAAVEGYAVAPATYPMTTGTGAGRDLRPAPTGPATSGDDMTTAKRADQTPPPATTGRRPYPGPPPWAVPGLLRKLWGDRLRLLSEAADEYGDVVRFAMGPKTIYFFNHPDHAKHVLVDNAANYHKGLGLAEARRRILGDGLLTSEGETWRRQRRIISPAFRRERIAGFAGVVVDAGTHLTQRLAAESGNVVDLAEEMTALTMDVLGRTLLDADLSPLNFLGPAFEAAQEQAMFEMVTLGALPLWLPLPRHRRFRAARRKIEDAVRTLVGDREHDAGTEGSDLISMLLRAGSGEPDAAARWRGCATRS</sequence>
<keyword evidence="7" id="KW-0408">Iron</keyword>
<name>A0A6F8YUA1_9ACTN</name>
<dbReference type="InterPro" id="IPR029069">
    <property type="entry name" value="HotDog_dom_sf"/>
</dbReference>
<dbReference type="EMBL" id="AP022871">
    <property type="protein sequence ID" value="BCB89755.1"/>
    <property type="molecule type" value="Genomic_DNA"/>
</dbReference>
<evidence type="ECO:0000256" key="1">
    <source>
        <dbReference type="ARBA" id="ARBA00004370"/>
    </source>
</evidence>
<keyword evidence="4" id="KW-0479">Metal-binding</keyword>
<dbReference type="InterPro" id="IPR050665">
    <property type="entry name" value="Cytochrome_P450_Monooxygen"/>
</dbReference>
<dbReference type="GO" id="GO:0020037">
    <property type="term" value="F:heme binding"/>
    <property type="evidence" value="ECO:0007669"/>
    <property type="project" value="InterPro"/>
</dbReference>
<dbReference type="PANTHER" id="PTHR24282:SF211">
    <property type="entry name" value="CYTOCHROME P450-RELATED"/>
    <property type="match status" value="1"/>
</dbReference>
<dbReference type="Pfam" id="PF00067">
    <property type="entry name" value="p450"/>
    <property type="match status" value="1"/>
</dbReference>
<feature type="region of interest" description="Disordered" evidence="9">
    <location>
        <begin position="150"/>
        <end position="197"/>
    </location>
</feature>
<evidence type="ECO:0000256" key="9">
    <source>
        <dbReference type="SAM" id="MobiDB-lite"/>
    </source>
</evidence>
<dbReference type="CDD" id="cd00586">
    <property type="entry name" value="4HBT"/>
    <property type="match status" value="1"/>
</dbReference>
<evidence type="ECO:0000256" key="5">
    <source>
        <dbReference type="ARBA" id="ARBA00022989"/>
    </source>
</evidence>
<dbReference type="Proteomes" id="UP000503011">
    <property type="component" value="Chromosome"/>
</dbReference>
<protein>
    <recommendedName>
        <fullName evidence="12">Cytochrome P450</fullName>
    </recommendedName>
</protein>
<evidence type="ECO:0000256" key="4">
    <source>
        <dbReference type="ARBA" id="ARBA00022723"/>
    </source>
</evidence>
<evidence type="ECO:0000256" key="8">
    <source>
        <dbReference type="ARBA" id="ARBA00023136"/>
    </source>
</evidence>
<proteinExistence type="predicted"/>
<gene>
    <name evidence="10" type="ORF">Psuf_070680</name>
</gene>
<evidence type="ECO:0000256" key="2">
    <source>
        <dbReference type="ARBA" id="ARBA00022617"/>
    </source>
</evidence>
<keyword evidence="11" id="KW-1185">Reference proteome</keyword>
<dbReference type="InterPro" id="IPR001128">
    <property type="entry name" value="Cyt_P450"/>
</dbReference>
<dbReference type="GO" id="GO:0005506">
    <property type="term" value="F:iron ion binding"/>
    <property type="evidence" value="ECO:0007669"/>
    <property type="project" value="InterPro"/>
</dbReference>
<dbReference type="SUPFAM" id="SSF48264">
    <property type="entry name" value="Cytochrome P450"/>
    <property type="match status" value="1"/>
</dbReference>
<comment type="subcellular location">
    <subcellularLocation>
        <location evidence="1">Membrane</location>
    </subcellularLocation>
</comment>
<dbReference type="GO" id="GO:0016705">
    <property type="term" value="F:oxidoreductase activity, acting on paired donors, with incorporation or reduction of molecular oxygen"/>
    <property type="evidence" value="ECO:0007669"/>
    <property type="project" value="InterPro"/>
</dbReference>
<keyword evidence="8" id="KW-0472">Membrane</keyword>
<dbReference type="SUPFAM" id="SSF54637">
    <property type="entry name" value="Thioesterase/thiol ester dehydrase-isomerase"/>
    <property type="match status" value="1"/>
</dbReference>
<evidence type="ECO:0000256" key="3">
    <source>
        <dbReference type="ARBA" id="ARBA00022692"/>
    </source>
</evidence>
<evidence type="ECO:0008006" key="12">
    <source>
        <dbReference type="Google" id="ProtNLM"/>
    </source>
</evidence>
<dbReference type="PANTHER" id="PTHR24282">
    <property type="entry name" value="CYTOCHROME P450 FAMILY MEMBER"/>
    <property type="match status" value="1"/>
</dbReference>
<evidence type="ECO:0000256" key="6">
    <source>
        <dbReference type="ARBA" id="ARBA00023002"/>
    </source>
</evidence>
<dbReference type="Gene3D" id="1.10.630.10">
    <property type="entry name" value="Cytochrome P450"/>
    <property type="match status" value="1"/>
</dbReference>
<keyword evidence="2" id="KW-0349">Heme</keyword>
<evidence type="ECO:0000313" key="10">
    <source>
        <dbReference type="EMBL" id="BCB89755.1"/>
    </source>
</evidence>
<evidence type="ECO:0000313" key="11">
    <source>
        <dbReference type="Proteomes" id="UP000503011"/>
    </source>
</evidence>
<keyword evidence="6" id="KW-0560">Oxidoreductase</keyword>
<dbReference type="Gene3D" id="3.10.129.10">
    <property type="entry name" value="Hotdog Thioesterase"/>
    <property type="match status" value="1"/>
</dbReference>
<dbReference type="InterPro" id="IPR036396">
    <property type="entry name" value="Cyt_P450_sf"/>
</dbReference>
<accession>A0A6F8YUA1</accession>
<reference evidence="10 11" key="2">
    <citation type="submission" date="2020-03" db="EMBL/GenBank/DDBJ databases">
        <authorList>
            <person name="Ichikawa N."/>
            <person name="Kimura A."/>
            <person name="Kitahashi Y."/>
            <person name="Uohara A."/>
        </authorList>
    </citation>
    <scope>NUCLEOTIDE SEQUENCE [LARGE SCALE GENOMIC DNA]</scope>
    <source>
        <strain evidence="10 11">NBRC 105367</strain>
    </source>
</reference>
<dbReference type="GO" id="GO:0016020">
    <property type="term" value="C:membrane"/>
    <property type="evidence" value="ECO:0007669"/>
    <property type="project" value="UniProtKB-SubCell"/>
</dbReference>
<evidence type="ECO:0000256" key="7">
    <source>
        <dbReference type="ARBA" id="ARBA00023004"/>
    </source>
</evidence>
<keyword evidence="5" id="KW-1133">Transmembrane helix</keyword>
<keyword evidence="3" id="KW-0812">Transmembrane</keyword>
<reference evidence="10 11" key="1">
    <citation type="submission" date="2020-03" db="EMBL/GenBank/DDBJ databases">
        <title>Whole genome shotgun sequence of Phytohabitans suffuscus NBRC 105367.</title>
        <authorList>
            <person name="Komaki H."/>
            <person name="Tamura T."/>
        </authorList>
    </citation>
    <scope>NUCLEOTIDE SEQUENCE [LARGE SCALE GENOMIC DNA]</scope>
    <source>
        <strain evidence="10 11">NBRC 105367</strain>
    </source>
</reference>
<organism evidence="10 11">
    <name type="scientific">Phytohabitans suffuscus</name>
    <dbReference type="NCBI Taxonomy" id="624315"/>
    <lineage>
        <taxon>Bacteria</taxon>
        <taxon>Bacillati</taxon>
        <taxon>Actinomycetota</taxon>
        <taxon>Actinomycetes</taxon>
        <taxon>Micromonosporales</taxon>
        <taxon>Micromonosporaceae</taxon>
    </lineage>
</organism>
<dbReference type="AlphaFoldDB" id="A0A6F8YUA1"/>
<dbReference type="GO" id="GO:0004497">
    <property type="term" value="F:monooxygenase activity"/>
    <property type="evidence" value="ECO:0007669"/>
    <property type="project" value="InterPro"/>
</dbReference>